<reference evidence="7 8" key="1">
    <citation type="journal article" date="2017" name="Antonie Van Leeuwenhoek">
        <title>Rhizobium rhizosphaerae sp. nov., a novel species isolated from rice rhizosphere.</title>
        <authorList>
            <person name="Zhao J.J."/>
            <person name="Zhang J."/>
            <person name="Zhang R.J."/>
            <person name="Zhang C.W."/>
            <person name="Yin H.Q."/>
            <person name="Zhang X.X."/>
        </authorList>
    </citation>
    <scope>NUCLEOTIDE SEQUENCE [LARGE SCALE GENOMIC DNA]</scope>
    <source>
        <strain evidence="7 8">BSs20135</strain>
    </source>
</reference>
<organism evidence="7 8">
    <name type="scientific">Paraglaciecola arctica BSs20135</name>
    <dbReference type="NCBI Taxonomy" id="493475"/>
    <lineage>
        <taxon>Bacteria</taxon>
        <taxon>Pseudomonadati</taxon>
        <taxon>Pseudomonadota</taxon>
        <taxon>Gammaproteobacteria</taxon>
        <taxon>Alteromonadales</taxon>
        <taxon>Alteromonadaceae</taxon>
        <taxon>Paraglaciecola</taxon>
    </lineage>
</organism>
<keyword evidence="2 5" id="KW-0812">Transmembrane</keyword>
<sequence>MSSASEVKQAAEKPRNTSNLISKVVTAIAKLWLVLVIILCLLIGFVLTPWGSKVVVNTANSLVDELTIDYRSGSLGTELHLTSVKWKQAASKVDIYNLQLSIQLSCVWRLALCIDSVSSDKVLVQIQPTAPSSSDDPTTSALTLPFPVSIQNLSLNKFSLKIKDTADITWQKLTAKLDFYQRLRIEKMQLQGFDLTTYATEVSSANPQTEPFDWTKWQYQPITLQPIVLPIHFEVLAFNMSPASLKLAGQEELKLKKVSLKAKGNSKKVQLHELLIEHQQGQLLAKGNLQLNDNFEHVFSIDANAQLFEQTPLKLALRSSGNINSLSTQIELIESTLSTSTQTKAKPLKLAVDFTAQPSKATLPLKLRLNWSHLAWPLAEPQVKSETGTIDINGDLNALKMTIQTLLTGQNLPDTKINVSATAASTPQNKSFELNELLLETLGGQVLSQGKLTFSDYINWQGSSSISHLDPSVFWPELVADINGEVSTQANNSQGIWKAKLNQLDINGLWQGFPLSMSGYVDFHQNNGLQLRQLTLKNADNILLLDGVVSKQQALNVKFTLDAADLSNTLPQLRGSLNLVGNLSGSAEQPEVSYELSASDLMVSEVLIQHAQGKGNLKWNEEKPVDLKLELTGIQGISNQVDSAQIILGGDASDHQLDITTSGQSSSVNLSIQGQLNQTSWRGNWLTGDIESSYANLTLLEPFKIEADWNKQQYLIAPNCWGHTDNELCIKLAEFKHNTLNWDVSLKEFDVLSLVRRLMPGMPEIQTKSRLNLDMSGDWDIAQLPNANLSARLSSGDWVFRDQNNLKLTLDETLVKVQINPKNIQANIHLSGNQIGTLSASVEGQSGVYADPLTRPIQGELLIERFDLAAFKALVPQLDVLQGDINGQAKIAGALGNPLVTGELTLAKGALKDESLPVSLSDIEQSILLKGQSADFKGTYKLGNGQGKMDGDIAWLPTLKGNLHISGEELEFDYQSMIKAKVSPNINLMFEPNNLEIKGEVTIPYARIKVRELPKDTISPSKDVILVEKQAELIASQQRLALNVLLKVDPQRSNNVKLDAFGLTTDLQGELRLQNNKTEIFGSGEVQLVNGRYRAYGQNLIIREGDILFTNSLDRPFLNIEAVRDPDLTSDDVIAGLKIEGVAQNPSVSVFSEPVMEQQQVLSYMLTGRGMGESSGDSQDTILTNALLSLGLGQSENLISKVGNKLGFEDVNLDTSGQGDGTQLSLSGTIAPGVQLRYGVGVFDSISEVAIRYELIPKLYIEAVSGVSNAIDIYYQFSIEGSQNKQDKDD</sequence>
<dbReference type="Proteomes" id="UP000006327">
    <property type="component" value="Unassembled WGS sequence"/>
</dbReference>
<evidence type="ECO:0000256" key="3">
    <source>
        <dbReference type="ARBA" id="ARBA00022989"/>
    </source>
</evidence>
<dbReference type="GO" id="GO:0009306">
    <property type="term" value="P:protein secretion"/>
    <property type="evidence" value="ECO:0007669"/>
    <property type="project" value="InterPro"/>
</dbReference>
<dbReference type="EMBL" id="BAEO01000010">
    <property type="protein sequence ID" value="GAC17873.1"/>
    <property type="molecule type" value="Genomic_DNA"/>
</dbReference>
<dbReference type="GO" id="GO:0097347">
    <property type="term" value="C:TAM protein secretion complex"/>
    <property type="evidence" value="ECO:0007669"/>
    <property type="project" value="TreeGrafter"/>
</dbReference>
<dbReference type="InterPro" id="IPR007452">
    <property type="entry name" value="TamB_C"/>
</dbReference>
<evidence type="ECO:0000256" key="2">
    <source>
        <dbReference type="ARBA" id="ARBA00022692"/>
    </source>
</evidence>
<dbReference type="PANTHER" id="PTHR36985:SF1">
    <property type="entry name" value="TRANSLOCATION AND ASSEMBLY MODULE SUBUNIT TAMB"/>
    <property type="match status" value="1"/>
</dbReference>
<keyword evidence="3 5" id="KW-1133">Transmembrane helix</keyword>
<evidence type="ECO:0000313" key="7">
    <source>
        <dbReference type="EMBL" id="GAC17873.1"/>
    </source>
</evidence>
<feature type="domain" description="Translocation and assembly module TamB C-terminal" evidence="6">
    <location>
        <begin position="943"/>
        <end position="1277"/>
    </location>
</feature>
<dbReference type="STRING" id="493475.GARC_0892"/>
<evidence type="ECO:0000256" key="4">
    <source>
        <dbReference type="ARBA" id="ARBA00023136"/>
    </source>
</evidence>
<evidence type="ECO:0000313" key="8">
    <source>
        <dbReference type="Proteomes" id="UP000006327"/>
    </source>
</evidence>
<evidence type="ECO:0000256" key="5">
    <source>
        <dbReference type="SAM" id="Phobius"/>
    </source>
</evidence>
<feature type="transmembrane region" description="Helical" evidence="5">
    <location>
        <begin position="31"/>
        <end position="51"/>
    </location>
</feature>
<dbReference type="PANTHER" id="PTHR36985">
    <property type="entry name" value="TRANSLOCATION AND ASSEMBLY MODULE SUBUNIT TAMB"/>
    <property type="match status" value="1"/>
</dbReference>
<protein>
    <recommendedName>
        <fullName evidence="6">Translocation and assembly module TamB C-terminal domain-containing protein</fullName>
    </recommendedName>
</protein>
<gene>
    <name evidence="7" type="ORF">GARC_0892</name>
</gene>
<dbReference type="RefSeq" id="WP_007617116.1">
    <property type="nucleotide sequence ID" value="NZ_BAEO01000010.1"/>
</dbReference>
<dbReference type="Pfam" id="PF04357">
    <property type="entry name" value="TamB"/>
    <property type="match status" value="1"/>
</dbReference>
<dbReference type="eggNOG" id="COG2911">
    <property type="taxonomic scope" value="Bacteria"/>
</dbReference>
<proteinExistence type="predicted"/>
<evidence type="ECO:0000259" key="6">
    <source>
        <dbReference type="Pfam" id="PF04357"/>
    </source>
</evidence>
<evidence type="ECO:0000256" key="1">
    <source>
        <dbReference type="ARBA" id="ARBA00004167"/>
    </source>
</evidence>
<accession>K6YMM4</accession>
<dbReference type="GO" id="GO:0005886">
    <property type="term" value="C:plasma membrane"/>
    <property type="evidence" value="ECO:0007669"/>
    <property type="project" value="InterPro"/>
</dbReference>
<name>K6YMM4_9ALTE</name>
<comment type="caution">
    <text evidence="7">The sequence shown here is derived from an EMBL/GenBank/DDBJ whole genome shotgun (WGS) entry which is preliminary data.</text>
</comment>
<comment type="subcellular location">
    <subcellularLocation>
        <location evidence="1">Membrane</location>
        <topology evidence="1">Single-pass membrane protein</topology>
    </subcellularLocation>
</comment>
<dbReference type="OrthoDB" id="5555605at2"/>
<keyword evidence="8" id="KW-1185">Reference proteome</keyword>
<keyword evidence="4 5" id="KW-0472">Membrane</keyword>